<proteinExistence type="predicted"/>
<organism evidence="1">
    <name type="scientific">Rhizophora mucronata</name>
    <name type="common">Asiatic mangrove</name>
    <dbReference type="NCBI Taxonomy" id="61149"/>
    <lineage>
        <taxon>Eukaryota</taxon>
        <taxon>Viridiplantae</taxon>
        <taxon>Streptophyta</taxon>
        <taxon>Embryophyta</taxon>
        <taxon>Tracheophyta</taxon>
        <taxon>Spermatophyta</taxon>
        <taxon>Magnoliopsida</taxon>
        <taxon>eudicotyledons</taxon>
        <taxon>Gunneridae</taxon>
        <taxon>Pentapetalae</taxon>
        <taxon>rosids</taxon>
        <taxon>fabids</taxon>
        <taxon>Malpighiales</taxon>
        <taxon>Rhizophoraceae</taxon>
        <taxon>Rhizophora</taxon>
    </lineage>
</organism>
<name>A0A2P2PJ97_RHIMU</name>
<dbReference type="AlphaFoldDB" id="A0A2P2PJ97"/>
<reference evidence="1" key="1">
    <citation type="submission" date="2018-02" db="EMBL/GenBank/DDBJ databases">
        <title>Rhizophora mucronata_Transcriptome.</title>
        <authorList>
            <person name="Meera S.P."/>
            <person name="Sreeshan A."/>
            <person name="Augustine A."/>
        </authorList>
    </citation>
    <scope>NUCLEOTIDE SEQUENCE</scope>
    <source>
        <tissue evidence="1">Leaf</tissue>
    </source>
</reference>
<accession>A0A2P2PJ97</accession>
<sequence>MAFRVHFGWQILLKFLNLENSAVVTMAAVDYWKLTLLSSLHYLKF</sequence>
<evidence type="ECO:0000313" key="1">
    <source>
        <dbReference type="EMBL" id="MBX54772.1"/>
    </source>
</evidence>
<dbReference type="EMBL" id="GGEC01074288">
    <property type="protein sequence ID" value="MBX54772.1"/>
    <property type="molecule type" value="Transcribed_RNA"/>
</dbReference>
<protein>
    <submittedName>
        <fullName evidence="1">Uncharacterized protein</fullName>
    </submittedName>
</protein>